<dbReference type="InterPro" id="IPR016167">
    <property type="entry name" value="FAD-bd_PCMH_sub1"/>
</dbReference>
<dbReference type="Proteomes" id="UP000253606">
    <property type="component" value="Chromosome"/>
</dbReference>
<name>A0A2Z5G3S7_9BACT</name>
<dbReference type="Pfam" id="PF00941">
    <property type="entry name" value="FAD_binding_5"/>
    <property type="match status" value="1"/>
</dbReference>
<dbReference type="Gene3D" id="3.30.390.50">
    <property type="entry name" value="CO dehydrogenase flavoprotein, C-terminal domain"/>
    <property type="match status" value="1"/>
</dbReference>
<dbReference type="InterPro" id="IPR036318">
    <property type="entry name" value="FAD-bd_PCMH-like_sf"/>
</dbReference>
<dbReference type="AlphaFoldDB" id="A0A2Z5G3S7"/>
<evidence type="ECO:0000313" key="4">
    <source>
        <dbReference type="Proteomes" id="UP000253606"/>
    </source>
</evidence>
<dbReference type="InterPro" id="IPR036683">
    <property type="entry name" value="CO_DH_flav_C_dom_sf"/>
</dbReference>
<dbReference type="InterPro" id="IPR016169">
    <property type="entry name" value="FAD-bd_PCMH_sub2"/>
</dbReference>
<protein>
    <submittedName>
        <fullName evidence="3">Periplasmic aromatic aldehyde oxidoreductase, FAD binding subunit YagS</fullName>
    </submittedName>
</protein>
<dbReference type="PROSITE" id="PS51387">
    <property type="entry name" value="FAD_PCMH"/>
    <property type="match status" value="1"/>
</dbReference>
<dbReference type="Pfam" id="PF03450">
    <property type="entry name" value="CO_deh_flav_C"/>
    <property type="match status" value="1"/>
</dbReference>
<dbReference type="PANTHER" id="PTHR42659">
    <property type="entry name" value="XANTHINE DEHYDROGENASE SUBUNIT C-RELATED"/>
    <property type="match status" value="1"/>
</dbReference>
<sequence>MVPFTFARSSSVASAVQTGALHVSSQSEEPGTAFFAGGTDMVQLMREQVLNPRHVVDVTALPAISDIVAGPAGATLGALVRMSDAAEHPGVREHYPVIAEALLASASPQVRNLATLGGNLLQRTRCGYFRDVASPCNKRQPGSGCPAINGQNRLHAVLGTSEHCIATYAGDLANALLVLDAKIRIAGSRGERQIALRDLHKQPHDTPHVETQLAPGELILAIEIPSSAAARKSHYLKVRDRATFEWSIASVAVALDLDSFGAVRDVRLAVGGVATTPWRLPEVEKALHGHVLDSGLCRHAAELATRNAVSHGQNVYKIKLIQRAIVRALEETGGLA</sequence>
<dbReference type="GO" id="GO:0071949">
    <property type="term" value="F:FAD binding"/>
    <property type="evidence" value="ECO:0007669"/>
    <property type="project" value="InterPro"/>
</dbReference>
<dbReference type="Gene3D" id="3.30.465.10">
    <property type="match status" value="2"/>
</dbReference>
<dbReference type="SUPFAM" id="SSF56176">
    <property type="entry name" value="FAD-binding/transporter-associated domain-like"/>
    <property type="match status" value="1"/>
</dbReference>
<dbReference type="OrthoDB" id="9774454at2"/>
<dbReference type="SUPFAM" id="SSF55447">
    <property type="entry name" value="CO dehydrogenase flavoprotein C-terminal domain-like"/>
    <property type="match status" value="1"/>
</dbReference>
<organism evidence="3 4">
    <name type="scientific">Acidisarcina polymorpha</name>
    <dbReference type="NCBI Taxonomy" id="2211140"/>
    <lineage>
        <taxon>Bacteria</taxon>
        <taxon>Pseudomonadati</taxon>
        <taxon>Acidobacteriota</taxon>
        <taxon>Terriglobia</taxon>
        <taxon>Terriglobales</taxon>
        <taxon>Acidobacteriaceae</taxon>
        <taxon>Acidisarcina</taxon>
    </lineage>
</organism>
<dbReference type="Gene3D" id="3.30.43.10">
    <property type="entry name" value="Uridine Diphospho-n-acetylenolpyruvylglucosamine Reductase, domain 2"/>
    <property type="match status" value="1"/>
</dbReference>
<keyword evidence="1" id="KW-0274">FAD</keyword>
<dbReference type="KEGG" id="abas:ACPOL_4486"/>
<dbReference type="EMBL" id="CP030840">
    <property type="protein sequence ID" value="AXC13758.1"/>
    <property type="molecule type" value="Genomic_DNA"/>
</dbReference>
<keyword evidence="1" id="KW-0285">Flavoprotein</keyword>
<gene>
    <name evidence="3" type="ORF">ACPOL_4486</name>
</gene>
<dbReference type="PANTHER" id="PTHR42659:SF9">
    <property type="entry name" value="XANTHINE DEHYDROGENASE FAD-BINDING SUBUNIT XDHB-RELATED"/>
    <property type="match status" value="1"/>
</dbReference>
<dbReference type="RefSeq" id="WP_114208673.1">
    <property type="nucleotide sequence ID" value="NZ_CP030840.1"/>
</dbReference>
<dbReference type="SMART" id="SM01092">
    <property type="entry name" value="CO_deh_flav_C"/>
    <property type="match status" value="1"/>
</dbReference>
<reference evidence="3 4" key="1">
    <citation type="journal article" date="2018" name="Front. Microbiol.">
        <title>Hydrolytic Capabilities as a Key to Environmental Success: Chitinolytic and Cellulolytic Acidobacteria From Acidic Sub-arctic Soils and Boreal Peatlands.</title>
        <authorList>
            <person name="Belova S.E."/>
            <person name="Ravin N.V."/>
            <person name="Pankratov T.A."/>
            <person name="Rakitin A.L."/>
            <person name="Ivanova A.A."/>
            <person name="Beletsky A.V."/>
            <person name="Mardanov A.V."/>
            <person name="Sinninghe Damste J.S."/>
            <person name="Dedysh S.N."/>
        </authorList>
    </citation>
    <scope>NUCLEOTIDE SEQUENCE [LARGE SCALE GENOMIC DNA]</scope>
    <source>
        <strain evidence="3 4">SBC82</strain>
    </source>
</reference>
<dbReference type="GO" id="GO:0016491">
    <property type="term" value="F:oxidoreductase activity"/>
    <property type="evidence" value="ECO:0007669"/>
    <property type="project" value="InterPro"/>
</dbReference>
<evidence type="ECO:0000313" key="3">
    <source>
        <dbReference type="EMBL" id="AXC13758.1"/>
    </source>
</evidence>
<keyword evidence="4" id="KW-1185">Reference proteome</keyword>
<accession>A0A2Z5G3S7</accession>
<feature type="domain" description="FAD-binding PCMH-type" evidence="2">
    <location>
        <begin position="1"/>
        <end position="229"/>
    </location>
</feature>
<dbReference type="InterPro" id="IPR051312">
    <property type="entry name" value="Diverse_Substr_Oxidored"/>
</dbReference>
<proteinExistence type="predicted"/>
<evidence type="ECO:0000256" key="1">
    <source>
        <dbReference type="ARBA" id="ARBA00022827"/>
    </source>
</evidence>
<dbReference type="InterPro" id="IPR016166">
    <property type="entry name" value="FAD-bd_PCMH"/>
</dbReference>
<dbReference type="InterPro" id="IPR005107">
    <property type="entry name" value="CO_DH_flav_C"/>
</dbReference>
<dbReference type="InterPro" id="IPR002346">
    <property type="entry name" value="Mopterin_DH_FAD-bd"/>
</dbReference>
<evidence type="ECO:0000259" key="2">
    <source>
        <dbReference type="PROSITE" id="PS51387"/>
    </source>
</evidence>